<evidence type="ECO:0000313" key="2">
    <source>
        <dbReference type="EMBL" id="GIP54218.1"/>
    </source>
</evidence>
<evidence type="ECO:0000313" key="3">
    <source>
        <dbReference type="Proteomes" id="UP000679992"/>
    </source>
</evidence>
<dbReference type="RefSeq" id="WP_213655560.1">
    <property type="nucleotide sequence ID" value="NZ_BOSL01000010.1"/>
</dbReference>
<keyword evidence="1" id="KW-0472">Membrane</keyword>
<feature type="transmembrane region" description="Helical" evidence="1">
    <location>
        <begin position="104"/>
        <end position="126"/>
    </location>
</feature>
<reference evidence="2 3" key="1">
    <citation type="submission" date="2021-03" db="EMBL/GenBank/DDBJ databases">
        <title>Antimicrobial resistance genes in bacteria isolated from Japanese honey, and their potential for conferring macrolide and lincosamide resistance in the American foulbrood pathogen Paenibacillus larvae.</title>
        <authorList>
            <person name="Okamoto M."/>
            <person name="Kumagai M."/>
            <person name="Kanamori H."/>
            <person name="Takamatsu D."/>
        </authorList>
    </citation>
    <scope>NUCLEOTIDE SEQUENCE [LARGE SCALE GENOMIC DNA]</scope>
    <source>
        <strain evidence="2 3">J42TS3</strain>
    </source>
</reference>
<dbReference type="Proteomes" id="UP000679992">
    <property type="component" value="Unassembled WGS sequence"/>
</dbReference>
<proteinExistence type="predicted"/>
<evidence type="ECO:0000256" key="1">
    <source>
        <dbReference type="SAM" id="Phobius"/>
    </source>
</evidence>
<evidence type="ECO:0008006" key="4">
    <source>
        <dbReference type="Google" id="ProtNLM"/>
    </source>
</evidence>
<feature type="transmembrane region" description="Helical" evidence="1">
    <location>
        <begin position="168"/>
        <end position="189"/>
    </location>
</feature>
<organism evidence="2 3">
    <name type="scientific">Paenibacillus vini</name>
    <dbReference type="NCBI Taxonomy" id="1476024"/>
    <lineage>
        <taxon>Bacteria</taxon>
        <taxon>Bacillati</taxon>
        <taxon>Bacillota</taxon>
        <taxon>Bacilli</taxon>
        <taxon>Bacillales</taxon>
        <taxon>Paenibacillaceae</taxon>
        <taxon>Paenibacillus</taxon>
    </lineage>
</organism>
<sequence>MKEWKDAWIIFAKDLRLDRMYLVWNLVFMIYTGIMMSTLFHSREEARAVMNPMADFLLLILVPMVGFYFSRRSFNYIKEDSYTKMLLHYRTLPIPDTTIMKSRLIQLATAIPLNSLILFTTVYFMFVAMGIKMGLAQYLAFVLTWIGYVLAMNGLYIYFEFMKKGRTYLWMMVLQLVVIAVGAFAVSWFDGNLLQWTLDYSERHALLSPVMWGTLVVGAVILSIFCSITRRSLNKRDLAR</sequence>
<keyword evidence="3" id="KW-1185">Reference proteome</keyword>
<keyword evidence="1" id="KW-1133">Transmembrane helix</keyword>
<feature type="transmembrane region" description="Helical" evidence="1">
    <location>
        <begin position="209"/>
        <end position="228"/>
    </location>
</feature>
<feature type="transmembrane region" description="Helical" evidence="1">
    <location>
        <begin position="138"/>
        <end position="159"/>
    </location>
</feature>
<gene>
    <name evidence="2" type="ORF">J42TS3_32530</name>
</gene>
<name>A0ABQ4ME40_9BACL</name>
<dbReference type="EMBL" id="BOSL01000010">
    <property type="protein sequence ID" value="GIP54218.1"/>
    <property type="molecule type" value="Genomic_DNA"/>
</dbReference>
<comment type="caution">
    <text evidence="2">The sequence shown here is derived from an EMBL/GenBank/DDBJ whole genome shotgun (WGS) entry which is preliminary data.</text>
</comment>
<protein>
    <recommendedName>
        <fullName evidence="4">ABC transporter permease</fullName>
    </recommendedName>
</protein>
<keyword evidence="1" id="KW-0812">Transmembrane</keyword>
<feature type="transmembrane region" description="Helical" evidence="1">
    <location>
        <begin position="21"/>
        <end position="40"/>
    </location>
</feature>
<accession>A0ABQ4ME40</accession>
<feature type="transmembrane region" description="Helical" evidence="1">
    <location>
        <begin position="52"/>
        <end position="69"/>
    </location>
</feature>